<name>A0A7X8TK51_9MICC</name>
<keyword evidence="2" id="KW-0378">Hydrolase</keyword>
<dbReference type="AlphaFoldDB" id="A0A7X8TK51"/>
<dbReference type="PANTHER" id="PTHR43798:SF33">
    <property type="entry name" value="HYDROLASE, PUTATIVE (AFU_ORTHOLOGUE AFUA_2G14860)-RELATED"/>
    <property type="match status" value="1"/>
</dbReference>
<dbReference type="PANTHER" id="PTHR43798">
    <property type="entry name" value="MONOACYLGLYCEROL LIPASE"/>
    <property type="match status" value="1"/>
</dbReference>
<keyword evidence="3" id="KW-1185">Reference proteome</keyword>
<dbReference type="InterPro" id="IPR050266">
    <property type="entry name" value="AB_hydrolase_sf"/>
</dbReference>
<evidence type="ECO:0000313" key="3">
    <source>
        <dbReference type="Proteomes" id="UP000523139"/>
    </source>
</evidence>
<dbReference type="GO" id="GO:0016020">
    <property type="term" value="C:membrane"/>
    <property type="evidence" value="ECO:0007669"/>
    <property type="project" value="TreeGrafter"/>
</dbReference>
<dbReference type="InterPro" id="IPR000073">
    <property type="entry name" value="AB_hydrolase_1"/>
</dbReference>
<evidence type="ECO:0000313" key="2">
    <source>
        <dbReference type="EMBL" id="NLS10173.1"/>
    </source>
</evidence>
<dbReference type="Pfam" id="PF12697">
    <property type="entry name" value="Abhydrolase_6"/>
    <property type="match status" value="1"/>
</dbReference>
<accession>A0A7X8TK51</accession>
<evidence type="ECO:0000259" key="1">
    <source>
        <dbReference type="Pfam" id="PF12697"/>
    </source>
</evidence>
<protein>
    <submittedName>
        <fullName evidence="2">Alpha/beta hydrolase</fullName>
    </submittedName>
</protein>
<comment type="caution">
    <text evidence="2">The sequence shown here is derived from an EMBL/GenBank/DDBJ whole genome shotgun (WGS) entry which is preliminary data.</text>
</comment>
<dbReference type="SUPFAM" id="SSF53474">
    <property type="entry name" value="alpha/beta-Hydrolases"/>
    <property type="match status" value="1"/>
</dbReference>
<dbReference type="PRINTS" id="PR00412">
    <property type="entry name" value="EPOXHYDRLASE"/>
</dbReference>
<dbReference type="InterPro" id="IPR000639">
    <property type="entry name" value="Epox_hydrolase-like"/>
</dbReference>
<dbReference type="PRINTS" id="PR00111">
    <property type="entry name" value="ABHYDROLASE"/>
</dbReference>
<dbReference type="Proteomes" id="UP000523139">
    <property type="component" value="Unassembled WGS sequence"/>
</dbReference>
<dbReference type="GO" id="GO:0016787">
    <property type="term" value="F:hydrolase activity"/>
    <property type="evidence" value="ECO:0007669"/>
    <property type="project" value="UniProtKB-KW"/>
</dbReference>
<dbReference type="InterPro" id="IPR029058">
    <property type="entry name" value="AB_hydrolase_fold"/>
</dbReference>
<organism evidence="2 3">
    <name type="scientific">Nesterenkonia sedimenti</name>
    <dbReference type="NCBI Taxonomy" id="1463632"/>
    <lineage>
        <taxon>Bacteria</taxon>
        <taxon>Bacillati</taxon>
        <taxon>Actinomycetota</taxon>
        <taxon>Actinomycetes</taxon>
        <taxon>Micrococcales</taxon>
        <taxon>Micrococcaceae</taxon>
        <taxon>Nesterenkonia</taxon>
    </lineage>
</organism>
<proteinExistence type="predicted"/>
<gene>
    <name evidence="2" type="ORF">HGQ17_09205</name>
</gene>
<reference evidence="2 3" key="1">
    <citation type="submission" date="2020-04" db="EMBL/GenBank/DDBJ databases">
        <title>Nesterenkonia sp. nov., isolated from marine sediment.</title>
        <authorList>
            <person name="Zhang G."/>
        </authorList>
    </citation>
    <scope>NUCLEOTIDE SEQUENCE [LARGE SCALE GENOMIC DNA]</scope>
    <source>
        <strain evidence="2 3">MY13</strain>
    </source>
</reference>
<feature type="domain" description="AB hydrolase-1" evidence="1">
    <location>
        <begin position="9"/>
        <end position="240"/>
    </location>
</feature>
<sequence>MQLIADALPEYEVFVPDLPGYGLTQPLRGADGTRTEHTVELYAKFVEALAEKLGLGPGDLLLGHSFGTIVCSAHAALHRREWAGLALSAPVTNNVFAGRLLPGAAVVELYYRLSQLLPETAGNAFLRSPTILEVTNVTLGVGWDQKLTDYVRDQHRQFFGGYTDRQTLLESYRASSRYTVADFAAQIDLPTLLLPGAKDNLSTVAGRMAVRDALPQGQLEIIRGSGHLVHYEKPVQVARAVRRFGREVGVTGA</sequence>
<dbReference type="Gene3D" id="3.40.50.1820">
    <property type="entry name" value="alpha/beta hydrolase"/>
    <property type="match status" value="1"/>
</dbReference>
<dbReference type="EMBL" id="JABAHY010000007">
    <property type="protein sequence ID" value="NLS10173.1"/>
    <property type="molecule type" value="Genomic_DNA"/>
</dbReference>